<feature type="domain" description="Cation efflux protein transmembrane" evidence="11">
    <location>
        <begin position="16"/>
        <end position="209"/>
    </location>
</feature>
<dbReference type="Proteomes" id="UP000244441">
    <property type="component" value="Chromosome"/>
</dbReference>
<evidence type="ECO:0000256" key="7">
    <source>
        <dbReference type="ARBA" id="ARBA00022906"/>
    </source>
</evidence>
<feature type="transmembrane region" description="Helical" evidence="10">
    <location>
        <begin position="13"/>
        <end position="35"/>
    </location>
</feature>
<dbReference type="SUPFAM" id="SSF161111">
    <property type="entry name" value="Cation efflux protein transmembrane domain-like"/>
    <property type="match status" value="1"/>
</dbReference>
<evidence type="ECO:0000256" key="6">
    <source>
        <dbReference type="ARBA" id="ARBA00022692"/>
    </source>
</evidence>
<gene>
    <name evidence="13" type="primary">fieF</name>
    <name evidence="13" type="synonym">yiiP</name>
    <name evidence="13" type="ORF">C2869_07280</name>
</gene>
<dbReference type="GO" id="GO:0015093">
    <property type="term" value="F:ferrous iron transmembrane transporter activity"/>
    <property type="evidence" value="ECO:0007669"/>
    <property type="project" value="TreeGrafter"/>
</dbReference>
<name>A0A2S0VPV9_9ALTE</name>
<dbReference type="SUPFAM" id="SSF160240">
    <property type="entry name" value="Cation efflux protein cytoplasmic domain-like"/>
    <property type="match status" value="1"/>
</dbReference>
<keyword evidence="14" id="KW-1185">Reference proteome</keyword>
<dbReference type="GO" id="GO:0006882">
    <property type="term" value="P:intracellular zinc ion homeostasis"/>
    <property type="evidence" value="ECO:0007669"/>
    <property type="project" value="TreeGrafter"/>
</dbReference>
<dbReference type="Gene3D" id="3.30.70.1350">
    <property type="entry name" value="Cation efflux protein, cytoplasmic domain"/>
    <property type="match status" value="1"/>
</dbReference>
<reference evidence="13 14" key="1">
    <citation type="submission" date="2018-01" db="EMBL/GenBank/DDBJ databases">
        <title>Genome sequence of a Cantenovulum-like bacteria.</title>
        <authorList>
            <person name="Tan W.R."/>
            <person name="Lau N.-S."/>
            <person name="Go F."/>
            <person name="Amirul A.-A.A."/>
        </authorList>
    </citation>
    <scope>NUCLEOTIDE SEQUENCE [LARGE SCALE GENOMIC DNA]</scope>
    <source>
        <strain evidence="13 14">CCB-QB4</strain>
    </source>
</reference>
<dbReference type="InterPro" id="IPR058533">
    <property type="entry name" value="Cation_efflux_TM"/>
</dbReference>
<keyword evidence="4" id="KW-1003">Cell membrane</keyword>
<evidence type="ECO:0000256" key="2">
    <source>
        <dbReference type="ARBA" id="ARBA00010212"/>
    </source>
</evidence>
<dbReference type="InterPro" id="IPR027469">
    <property type="entry name" value="Cation_efflux_TMD_sf"/>
</dbReference>
<evidence type="ECO:0000256" key="4">
    <source>
        <dbReference type="ARBA" id="ARBA00022475"/>
    </source>
</evidence>
<comment type="similarity">
    <text evidence="2">Belongs to the cation diffusion facilitator (CDF) transporter (TC 2.A.4) family. FieF subfamily.</text>
</comment>
<evidence type="ECO:0000256" key="8">
    <source>
        <dbReference type="ARBA" id="ARBA00022989"/>
    </source>
</evidence>
<feature type="transmembrane region" description="Helical" evidence="10">
    <location>
        <begin position="82"/>
        <end position="101"/>
    </location>
</feature>
<evidence type="ECO:0000259" key="11">
    <source>
        <dbReference type="Pfam" id="PF01545"/>
    </source>
</evidence>
<dbReference type="KEGG" id="cate:C2869_07280"/>
<evidence type="ECO:0000313" key="14">
    <source>
        <dbReference type="Proteomes" id="UP000244441"/>
    </source>
</evidence>
<evidence type="ECO:0000256" key="1">
    <source>
        <dbReference type="ARBA" id="ARBA00004141"/>
    </source>
</evidence>
<dbReference type="NCBIfam" id="TIGR01297">
    <property type="entry name" value="CDF"/>
    <property type="match status" value="1"/>
</dbReference>
<dbReference type="Pfam" id="PF01545">
    <property type="entry name" value="Cation_efflux"/>
    <property type="match status" value="1"/>
</dbReference>
<dbReference type="GO" id="GO:0015086">
    <property type="term" value="F:cadmium ion transmembrane transporter activity"/>
    <property type="evidence" value="ECO:0007669"/>
    <property type="project" value="TreeGrafter"/>
</dbReference>
<sequence length="290" mass="31801">MSDNSNYKRLVKLASYAAISAALLMLLFKGFAWYVTGSATLLASLSDSVFDMLASLTNLIAIRIALTPADDNHKFGHGKAEAIAGLAQSAFILGSCVLLVLHSVEKLGQTSTSIAFPVWGIYASLFSVLVTGILIIFQSWVVKQTNSLAVKADSLHYRSDLLMNTGVLVLFSLVAFGYQGFDGWFAIAIAIYLVSGAWQILKLSVNALMDHELESHVVEQITQQISQVQGIKGFHDLRTRDAGHTWFVQCHLEIDKTLPLEQAHAITTNAELALKQRYPKIEVILHQDPV</sequence>
<accession>A0A2S0VPV9</accession>
<dbReference type="InterPro" id="IPR036837">
    <property type="entry name" value="Cation_efflux_CTD_sf"/>
</dbReference>
<keyword evidence="8 10" id="KW-1133">Transmembrane helix</keyword>
<keyword evidence="3" id="KW-0813">Transport</keyword>
<dbReference type="GO" id="GO:0015341">
    <property type="term" value="F:zinc efflux antiporter activity"/>
    <property type="evidence" value="ECO:0007669"/>
    <property type="project" value="TreeGrafter"/>
</dbReference>
<feature type="transmembrane region" description="Helical" evidence="10">
    <location>
        <begin position="121"/>
        <end position="141"/>
    </location>
</feature>
<dbReference type="EMBL" id="CP026604">
    <property type="protein sequence ID" value="AWB66246.1"/>
    <property type="molecule type" value="Genomic_DNA"/>
</dbReference>
<comment type="subcellular location">
    <subcellularLocation>
        <location evidence="1">Membrane</location>
        <topology evidence="1">Multi-pass membrane protein</topology>
    </subcellularLocation>
</comment>
<keyword evidence="9 10" id="KW-0472">Membrane</keyword>
<evidence type="ECO:0000256" key="5">
    <source>
        <dbReference type="ARBA" id="ARBA00022496"/>
    </source>
</evidence>
<dbReference type="GO" id="GO:0005886">
    <property type="term" value="C:plasma membrane"/>
    <property type="evidence" value="ECO:0007669"/>
    <property type="project" value="TreeGrafter"/>
</dbReference>
<dbReference type="InterPro" id="IPR027470">
    <property type="entry name" value="Cation_efflux_CTD"/>
</dbReference>
<feature type="transmembrane region" description="Helical" evidence="10">
    <location>
        <begin position="41"/>
        <end position="61"/>
    </location>
</feature>
<dbReference type="Pfam" id="PF16916">
    <property type="entry name" value="ZT_dimer"/>
    <property type="match status" value="1"/>
</dbReference>
<organism evidence="13 14">
    <name type="scientific">Saccharobesus litoralis</name>
    <dbReference type="NCBI Taxonomy" id="2172099"/>
    <lineage>
        <taxon>Bacteria</taxon>
        <taxon>Pseudomonadati</taxon>
        <taxon>Pseudomonadota</taxon>
        <taxon>Gammaproteobacteria</taxon>
        <taxon>Alteromonadales</taxon>
        <taxon>Alteromonadaceae</taxon>
        <taxon>Saccharobesus</taxon>
    </lineage>
</organism>
<keyword evidence="7" id="KW-0406">Ion transport</keyword>
<proteinExistence type="inferred from homology"/>
<keyword evidence="7" id="KW-0864">Zinc transport</keyword>
<feature type="transmembrane region" description="Helical" evidence="10">
    <location>
        <begin position="184"/>
        <end position="201"/>
    </location>
</feature>
<dbReference type="InterPro" id="IPR050291">
    <property type="entry name" value="CDF_Transporter"/>
</dbReference>
<dbReference type="AlphaFoldDB" id="A0A2S0VPV9"/>
<dbReference type="RefSeq" id="WP_108602317.1">
    <property type="nucleotide sequence ID" value="NZ_CP026604.1"/>
</dbReference>
<keyword evidence="6 10" id="KW-0812">Transmembrane</keyword>
<keyword evidence="7" id="KW-0862">Zinc</keyword>
<dbReference type="PANTHER" id="PTHR43840:SF41">
    <property type="entry name" value="CATION-EFFLUX PUMP FIEF"/>
    <property type="match status" value="1"/>
</dbReference>
<dbReference type="InterPro" id="IPR002524">
    <property type="entry name" value="Cation_efflux"/>
</dbReference>
<dbReference type="OrthoDB" id="9806522at2"/>
<evidence type="ECO:0000313" key="13">
    <source>
        <dbReference type="EMBL" id="AWB66246.1"/>
    </source>
</evidence>
<evidence type="ECO:0000256" key="10">
    <source>
        <dbReference type="SAM" id="Phobius"/>
    </source>
</evidence>
<feature type="transmembrane region" description="Helical" evidence="10">
    <location>
        <begin position="161"/>
        <end position="178"/>
    </location>
</feature>
<evidence type="ECO:0000259" key="12">
    <source>
        <dbReference type="Pfam" id="PF16916"/>
    </source>
</evidence>
<protein>
    <submittedName>
        <fullName evidence="13">Divalent metal cation transporter FieF</fullName>
    </submittedName>
</protein>
<dbReference type="PANTHER" id="PTHR43840">
    <property type="entry name" value="MITOCHONDRIAL METAL TRANSPORTER 1-RELATED"/>
    <property type="match status" value="1"/>
</dbReference>
<dbReference type="Gene3D" id="1.20.1510.10">
    <property type="entry name" value="Cation efflux protein transmembrane domain"/>
    <property type="match status" value="1"/>
</dbReference>
<evidence type="ECO:0000256" key="3">
    <source>
        <dbReference type="ARBA" id="ARBA00022448"/>
    </source>
</evidence>
<keyword evidence="5" id="KW-0408">Iron</keyword>
<feature type="domain" description="Cation efflux protein cytoplasmic" evidence="12">
    <location>
        <begin position="215"/>
        <end position="289"/>
    </location>
</feature>
<keyword evidence="5" id="KW-0410">Iron transport</keyword>
<evidence type="ECO:0000256" key="9">
    <source>
        <dbReference type="ARBA" id="ARBA00023136"/>
    </source>
</evidence>